<gene>
    <name evidence="2" type="ORF">AVEN_247986_1</name>
</gene>
<protein>
    <submittedName>
        <fullName evidence="2">Uncharacterized protein</fullName>
    </submittedName>
</protein>
<comment type="caution">
    <text evidence="2">The sequence shown here is derived from an EMBL/GenBank/DDBJ whole genome shotgun (WGS) entry which is preliminary data.</text>
</comment>
<dbReference type="Proteomes" id="UP000499080">
    <property type="component" value="Unassembled WGS sequence"/>
</dbReference>
<evidence type="ECO:0000313" key="3">
    <source>
        <dbReference type="Proteomes" id="UP000499080"/>
    </source>
</evidence>
<evidence type="ECO:0000313" key="2">
    <source>
        <dbReference type="EMBL" id="GBM04123.1"/>
    </source>
</evidence>
<dbReference type="AlphaFoldDB" id="A0A4Y2CID7"/>
<sequence length="87" mass="10029">MELEFGPPVSKSRTASEFEPPSRLLYQTNGRTFDPLRNIKQLPCTTDLQCNWNLDLRSRSRGQHLSSNSPPDFCTRPTGERFTHYVT</sequence>
<feature type="region of interest" description="Disordered" evidence="1">
    <location>
        <begin position="1"/>
        <end position="29"/>
    </location>
</feature>
<feature type="region of interest" description="Disordered" evidence="1">
    <location>
        <begin position="60"/>
        <end position="87"/>
    </location>
</feature>
<keyword evidence="3" id="KW-1185">Reference proteome</keyword>
<organism evidence="2 3">
    <name type="scientific">Araneus ventricosus</name>
    <name type="common">Orbweaver spider</name>
    <name type="synonym">Epeira ventricosa</name>
    <dbReference type="NCBI Taxonomy" id="182803"/>
    <lineage>
        <taxon>Eukaryota</taxon>
        <taxon>Metazoa</taxon>
        <taxon>Ecdysozoa</taxon>
        <taxon>Arthropoda</taxon>
        <taxon>Chelicerata</taxon>
        <taxon>Arachnida</taxon>
        <taxon>Araneae</taxon>
        <taxon>Araneomorphae</taxon>
        <taxon>Entelegynae</taxon>
        <taxon>Araneoidea</taxon>
        <taxon>Araneidae</taxon>
        <taxon>Araneus</taxon>
    </lineage>
</organism>
<accession>A0A4Y2CID7</accession>
<reference evidence="2 3" key="1">
    <citation type="journal article" date="2019" name="Sci. Rep.">
        <title>Orb-weaving spider Araneus ventricosus genome elucidates the spidroin gene catalogue.</title>
        <authorList>
            <person name="Kono N."/>
            <person name="Nakamura H."/>
            <person name="Ohtoshi R."/>
            <person name="Moran D.A.P."/>
            <person name="Shinohara A."/>
            <person name="Yoshida Y."/>
            <person name="Fujiwara M."/>
            <person name="Mori M."/>
            <person name="Tomita M."/>
            <person name="Arakawa K."/>
        </authorList>
    </citation>
    <scope>NUCLEOTIDE SEQUENCE [LARGE SCALE GENOMIC DNA]</scope>
</reference>
<proteinExistence type="predicted"/>
<dbReference type="EMBL" id="BGPR01000198">
    <property type="protein sequence ID" value="GBM04123.1"/>
    <property type="molecule type" value="Genomic_DNA"/>
</dbReference>
<name>A0A4Y2CID7_ARAVE</name>
<feature type="compositionally biased region" description="Basic and acidic residues" evidence="1">
    <location>
        <begin position="78"/>
        <end position="87"/>
    </location>
</feature>
<evidence type="ECO:0000256" key="1">
    <source>
        <dbReference type="SAM" id="MobiDB-lite"/>
    </source>
</evidence>